<dbReference type="PROSITE" id="PS51293">
    <property type="entry name" value="SANT"/>
    <property type="match status" value="1"/>
</dbReference>
<dbReference type="GO" id="GO:0042826">
    <property type="term" value="F:histone deacetylase binding"/>
    <property type="evidence" value="ECO:0007669"/>
    <property type="project" value="TreeGrafter"/>
</dbReference>
<reference evidence="13 14" key="1">
    <citation type="submission" date="2017-02" db="UniProtKB">
        <authorList>
            <consortium name="WormBaseParasite"/>
        </authorList>
    </citation>
    <scope>IDENTIFICATION</scope>
</reference>
<feature type="domain" description="SANT" evidence="9">
    <location>
        <begin position="1"/>
        <end position="51"/>
    </location>
</feature>
<protein>
    <submittedName>
        <fullName evidence="13 14">SANT domain-containing protein</fullName>
    </submittedName>
</protein>
<dbReference type="GO" id="GO:0008270">
    <property type="term" value="F:zinc ion binding"/>
    <property type="evidence" value="ECO:0007669"/>
    <property type="project" value="UniProtKB-KW"/>
</dbReference>
<dbReference type="InterPro" id="IPR017884">
    <property type="entry name" value="SANT_dom"/>
</dbReference>
<dbReference type="Gene3D" id="1.10.10.60">
    <property type="entry name" value="Homeodomain-like"/>
    <property type="match status" value="1"/>
</dbReference>
<dbReference type="Pfam" id="PF00249">
    <property type="entry name" value="Myb_DNA-binding"/>
    <property type="match status" value="1"/>
</dbReference>
<dbReference type="GO" id="GO:0003714">
    <property type="term" value="F:transcription corepressor activity"/>
    <property type="evidence" value="ECO:0007669"/>
    <property type="project" value="TreeGrafter"/>
</dbReference>
<dbReference type="EMBL" id="UYRR01012274">
    <property type="protein sequence ID" value="VDK26293.1"/>
    <property type="molecule type" value="Genomic_DNA"/>
</dbReference>
<dbReference type="EMBL" id="UYRR01012504">
    <property type="protein sequence ID" value="VDK26389.1"/>
    <property type="molecule type" value="Genomic_DNA"/>
</dbReference>
<dbReference type="WBParaSite" id="ASIM_0000615601-mRNA-1">
    <property type="protein sequence ID" value="ASIM_0000615601-mRNA-1"/>
    <property type="gene ID" value="ASIM_0000615601"/>
</dbReference>
<dbReference type="InterPro" id="IPR040138">
    <property type="entry name" value="MIER/MTA"/>
</dbReference>
<evidence type="ECO:0000256" key="8">
    <source>
        <dbReference type="SAM" id="Phobius"/>
    </source>
</evidence>
<keyword evidence="7" id="KW-0539">Nucleus</keyword>
<gene>
    <name evidence="10" type="ORF">ASIM_LOCUS5936</name>
    <name evidence="11" type="ORF">ASIM_LOCUS6005</name>
</gene>
<dbReference type="GO" id="GO:0003713">
    <property type="term" value="F:transcription coactivator activity"/>
    <property type="evidence" value="ECO:0007669"/>
    <property type="project" value="TreeGrafter"/>
</dbReference>
<keyword evidence="8" id="KW-1133">Transmembrane helix</keyword>
<keyword evidence="4" id="KW-0863">Zinc-finger</keyword>
<dbReference type="Proteomes" id="UP000267096">
    <property type="component" value="Unassembled WGS sequence"/>
</dbReference>
<keyword evidence="12" id="KW-1185">Reference proteome</keyword>
<evidence type="ECO:0000256" key="2">
    <source>
        <dbReference type="ARBA" id="ARBA00022491"/>
    </source>
</evidence>
<feature type="transmembrane region" description="Helical" evidence="8">
    <location>
        <begin position="77"/>
        <end position="96"/>
    </location>
</feature>
<dbReference type="SMART" id="SM00717">
    <property type="entry name" value="SANT"/>
    <property type="match status" value="1"/>
</dbReference>
<evidence type="ECO:0000256" key="4">
    <source>
        <dbReference type="ARBA" id="ARBA00022771"/>
    </source>
</evidence>
<proteinExistence type="predicted"/>
<evidence type="ECO:0000313" key="13">
    <source>
        <dbReference type="WBParaSite" id="ASIM_0000615601-mRNA-1"/>
    </source>
</evidence>
<evidence type="ECO:0000313" key="10">
    <source>
        <dbReference type="EMBL" id="VDK26293.1"/>
    </source>
</evidence>
<sequence length="108" mass="13055">MEEWSAAEANLFEEAIEKYGKDFTDIRADFLPWKSLRDIVEYYYMWKTTNRYVEIKKSKAAEQESKLKQVSSAHFQSYPFILFYLLFTSKPFLLFLTEKFFRQCCIDL</sequence>
<reference evidence="10 12" key="2">
    <citation type="submission" date="2018-11" db="EMBL/GenBank/DDBJ databases">
        <authorList>
            <consortium name="Pathogen Informatics"/>
        </authorList>
    </citation>
    <scope>NUCLEOTIDE SEQUENCE [LARGE SCALE GENOMIC DNA]</scope>
</reference>
<dbReference type="GO" id="GO:0003677">
    <property type="term" value="F:DNA binding"/>
    <property type="evidence" value="ECO:0007669"/>
    <property type="project" value="UniProtKB-KW"/>
</dbReference>
<dbReference type="InterPro" id="IPR001005">
    <property type="entry name" value="SANT/Myb"/>
</dbReference>
<evidence type="ECO:0000313" key="11">
    <source>
        <dbReference type="EMBL" id="VDK26389.1"/>
    </source>
</evidence>
<dbReference type="GO" id="GO:0000122">
    <property type="term" value="P:negative regulation of transcription by RNA polymerase II"/>
    <property type="evidence" value="ECO:0007669"/>
    <property type="project" value="TreeGrafter"/>
</dbReference>
<name>A0A0M3JF22_ANISI</name>
<dbReference type="WBParaSite" id="ASIM_0000622101-mRNA-1">
    <property type="protein sequence ID" value="ASIM_0000622101-mRNA-1"/>
    <property type="gene ID" value="ASIM_0000622101"/>
</dbReference>
<evidence type="ECO:0000256" key="5">
    <source>
        <dbReference type="ARBA" id="ARBA00022833"/>
    </source>
</evidence>
<evidence type="ECO:0000313" key="12">
    <source>
        <dbReference type="Proteomes" id="UP000267096"/>
    </source>
</evidence>
<keyword evidence="2" id="KW-0678">Repressor</keyword>
<accession>A0A0M3JF22</accession>
<evidence type="ECO:0000256" key="3">
    <source>
        <dbReference type="ARBA" id="ARBA00022723"/>
    </source>
</evidence>
<dbReference type="OrthoDB" id="2193595at2759"/>
<keyword evidence="8" id="KW-0812">Transmembrane</keyword>
<evidence type="ECO:0000256" key="7">
    <source>
        <dbReference type="ARBA" id="ARBA00023242"/>
    </source>
</evidence>
<evidence type="ECO:0000313" key="14">
    <source>
        <dbReference type="WBParaSite" id="ASIM_0000622101-mRNA-1"/>
    </source>
</evidence>
<keyword evidence="8" id="KW-0472">Membrane</keyword>
<keyword evidence="5" id="KW-0862">Zinc</keyword>
<dbReference type="SUPFAM" id="SSF46689">
    <property type="entry name" value="Homeodomain-like"/>
    <property type="match status" value="1"/>
</dbReference>
<dbReference type="AlphaFoldDB" id="A0A0M3JF22"/>
<evidence type="ECO:0000256" key="6">
    <source>
        <dbReference type="ARBA" id="ARBA00023125"/>
    </source>
</evidence>
<dbReference type="GO" id="GO:0016581">
    <property type="term" value="C:NuRD complex"/>
    <property type="evidence" value="ECO:0007669"/>
    <property type="project" value="TreeGrafter"/>
</dbReference>
<evidence type="ECO:0000259" key="9">
    <source>
        <dbReference type="PROSITE" id="PS51293"/>
    </source>
</evidence>
<keyword evidence="6" id="KW-0238">DNA-binding</keyword>
<dbReference type="PANTHER" id="PTHR10865:SF29">
    <property type="entry name" value="METASTASIS ASSOCIATED 1-LIKE, ISOFORM D"/>
    <property type="match status" value="1"/>
</dbReference>
<evidence type="ECO:0000256" key="1">
    <source>
        <dbReference type="ARBA" id="ARBA00004123"/>
    </source>
</evidence>
<organism evidence="14">
    <name type="scientific">Anisakis simplex</name>
    <name type="common">Herring worm</name>
    <dbReference type="NCBI Taxonomy" id="6269"/>
    <lineage>
        <taxon>Eukaryota</taxon>
        <taxon>Metazoa</taxon>
        <taxon>Ecdysozoa</taxon>
        <taxon>Nematoda</taxon>
        <taxon>Chromadorea</taxon>
        <taxon>Rhabditida</taxon>
        <taxon>Spirurina</taxon>
        <taxon>Ascaridomorpha</taxon>
        <taxon>Ascaridoidea</taxon>
        <taxon>Anisakidae</taxon>
        <taxon>Anisakis</taxon>
        <taxon>Anisakis simplex complex</taxon>
    </lineage>
</organism>
<dbReference type="PANTHER" id="PTHR10865">
    <property type="entry name" value="METASTASIS-ASSOCIATED PROTEIN AND MESODERM INDUCTION EARLY RESPONSE PROTEIN"/>
    <property type="match status" value="1"/>
</dbReference>
<dbReference type="InterPro" id="IPR009057">
    <property type="entry name" value="Homeodomain-like_sf"/>
</dbReference>
<dbReference type="FunFam" id="1.10.10.60:FF:000012">
    <property type="entry name" value="Metastasis-associated 1 family, member 3"/>
    <property type="match status" value="1"/>
</dbReference>
<comment type="subcellular location">
    <subcellularLocation>
        <location evidence="1">Nucleus</location>
    </subcellularLocation>
</comment>
<keyword evidence="3" id="KW-0479">Metal-binding</keyword>